<dbReference type="RefSeq" id="WP_187732261.1">
    <property type="nucleotide sequence ID" value="NZ_CP060784.1"/>
</dbReference>
<feature type="transmembrane region" description="Helical" evidence="1">
    <location>
        <begin position="75"/>
        <end position="98"/>
    </location>
</feature>
<evidence type="ECO:0000313" key="2">
    <source>
        <dbReference type="EMBL" id="QNP51993.1"/>
    </source>
</evidence>
<proteinExistence type="predicted"/>
<name>A0A7H0GUM7_9BACT</name>
<keyword evidence="1" id="KW-1133">Transmembrane helix</keyword>
<reference evidence="2 3" key="1">
    <citation type="submission" date="2020-08" db="EMBL/GenBank/DDBJ databases">
        <title>Genome sequence of Hymenobacter qilianensis JCM 19763T.</title>
        <authorList>
            <person name="Hyun D.-W."/>
            <person name="Bae J.-W."/>
        </authorList>
    </citation>
    <scope>NUCLEOTIDE SEQUENCE [LARGE SCALE GENOMIC DNA]</scope>
    <source>
        <strain evidence="2 3">JCM 19763</strain>
    </source>
</reference>
<keyword evidence="1" id="KW-0472">Membrane</keyword>
<gene>
    <name evidence="2" type="ORF">H9L05_19125</name>
</gene>
<dbReference type="AlphaFoldDB" id="A0A7H0GUM7"/>
<evidence type="ECO:0008006" key="4">
    <source>
        <dbReference type="Google" id="ProtNLM"/>
    </source>
</evidence>
<accession>A0A7H0GUM7</accession>
<keyword evidence="1" id="KW-0812">Transmembrane</keyword>
<sequence length="107" mass="11102">MRRSLGSTLGIGARTGGALLLNKMLALYGGPGGLTLLAHFQNLLALFTTLPNDGVHVGVVKYLAPLRAGSGRYRAWFGAGIILNMVGLLLGGLALVLAPGPWWAYSG</sequence>
<evidence type="ECO:0000313" key="3">
    <source>
        <dbReference type="Proteomes" id="UP000516093"/>
    </source>
</evidence>
<dbReference type="KEGG" id="hqi:H9L05_19125"/>
<evidence type="ECO:0000256" key="1">
    <source>
        <dbReference type="SAM" id="Phobius"/>
    </source>
</evidence>
<protein>
    <recommendedName>
        <fullName evidence="4">Oligosaccharide flippase family protein</fullName>
    </recommendedName>
</protein>
<dbReference type="EMBL" id="CP060784">
    <property type="protein sequence ID" value="QNP51993.1"/>
    <property type="molecule type" value="Genomic_DNA"/>
</dbReference>
<dbReference type="Proteomes" id="UP000516093">
    <property type="component" value="Chromosome"/>
</dbReference>
<organism evidence="2 3">
    <name type="scientific">Hymenobacter qilianensis</name>
    <dbReference type="NCBI Taxonomy" id="1385715"/>
    <lineage>
        <taxon>Bacteria</taxon>
        <taxon>Pseudomonadati</taxon>
        <taxon>Bacteroidota</taxon>
        <taxon>Cytophagia</taxon>
        <taxon>Cytophagales</taxon>
        <taxon>Hymenobacteraceae</taxon>
        <taxon>Hymenobacter</taxon>
    </lineage>
</organism>
<keyword evidence="3" id="KW-1185">Reference proteome</keyword>